<dbReference type="SUPFAM" id="SSF53448">
    <property type="entry name" value="Nucleotide-diphospho-sugar transferases"/>
    <property type="match status" value="1"/>
</dbReference>
<evidence type="ECO:0000256" key="4">
    <source>
        <dbReference type="ARBA" id="ARBA00022985"/>
    </source>
</evidence>
<evidence type="ECO:0000313" key="7">
    <source>
        <dbReference type="Proteomes" id="UP000244906"/>
    </source>
</evidence>
<keyword evidence="4 5" id="KW-0448">Lipopolysaccharide biosynthesis</keyword>
<keyword evidence="7" id="KW-1185">Reference proteome</keyword>
<dbReference type="PANTHER" id="PTHR42866">
    <property type="entry name" value="3-DEOXY-MANNO-OCTULOSONATE CYTIDYLYLTRANSFERASE"/>
    <property type="match status" value="1"/>
</dbReference>
<comment type="caution">
    <text evidence="6">The sequence shown here is derived from an EMBL/GenBank/DDBJ whole genome shotgun (WGS) entry which is preliminary data.</text>
</comment>
<dbReference type="NCBIfam" id="NF003952">
    <property type="entry name" value="PRK05450.1-5"/>
    <property type="match status" value="1"/>
</dbReference>
<dbReference type="GO" id="GO:0005829">
    <property type="term" value="C:cytosol"/>
    <property type="evidence" value="ECO:0007669"/>
    <property type="project" value="TreeGrafter"/>
</dbReference>
<dbReference type="GO" id="GO:0009103">
    <property type="term" value="P:lipopolysaccharide biosynthetic process"/>
    <property type="evidence" value="ECO:0007669"/>
    <property type="project" value="UniProtKB-UniRule"/>
</dbReference>
<dbReference type="GO" id="GO:0008690">
    <property type="term" value="F:3-deoxy-manno-octulosonate cytidylyltransferase activity"/>
    <property type="evidence" value="ECO:0007669"/>
    <property type="project" value="UniProtKB-UniRule"/>
</dbReference>
<dbReference type="AlphaFoldDB" id="A0A2V1H1X4"/>
<dbReference type="EMBL" id="QDDL01000004">
    <property type="protein sequence ID" value="PVZ68896.1"/>
    <property type="molecule type" value="Genomic_DNA"/>
</dbReference>
<dbReference type="Proteomes" id="UP000244906">
    <property type="component" value="Unassembled WGS sequence"/>
</dbReference>
<dbReference type="Gene3D" id="3.90.550.10">
    <property type="entry name" value="Spore Coat Polysaccharide Biosynthesis Protein SpsA, Chain A"/>
    <property type="match status" value="1"/>
</dbReference>
<dbReference type="Pfam" id="PF02348">
    <property type="entry name" value="CTP_transf_3"/>
    <property type="match status" value="1"/>
</dbReference>
<comment type="pathway">
    <text evidence="5">Nucleotide-sugar biosynthesis; CMP-3-deoxy-D-manno-octulosonate biosynthesis; CMP-3-deoxy-D-manno-octulosonate from 3-deoxy-D-manno-octulosonate and CTP: step 1/1.</text>
</comment>
<comment type="function">
    <text evidence="5">Activates KDO (a required 8-carbon sugar) for incorporation into bacterial lipopolysaccharide in Gram-negative bacteria.</text>
</comment>
<dbReference type="GO" id="GO:0033468">
    <property type="term" value="P:CMP-keto-3-deoxy-D-manno-octulosonic acid biosynthetic process"/>
    <property type="evidence" value="ECO:0007669"/>
    <property type="project" value="UniProtKB-UniRule"/>
</dbReference>
<evidence type="ECO:0000256" key="3">
    <source>
        <dbReference type="ARBA" id="ARBA00022695"/>
    </source>
</evidence>
<dbReference type="RefSeq" id="WP_116687281.1">
    <property type="nucleotide sequence ID" value="NZ_CAWNYD010000004.1"/>
</dbReference>
<dbReference type="InterPro" id="IPR004528">
    <property type="entry name" value="KdsB"/>
</dbReference>
<organism evidence="6 7">
    <name type="scientific">Pelagibaculum spongiae</name>
    <dbReference type="NCBI Taxonomy" id="2080658"/>
    <lineage>
        <taxon>Bacteria</taxon>
        <taxon>Pseudomonadati</taxon>
        <taxon>Pseudomonadota</taxon>
        <taxon>Gammaproteobacteria</taxon>
        <taxon>Oceanospirillales</taxon>
        <taxon>Pelagibaculum</taxon>
    </lineage>
</organism>
<comment type="subcellular location">
    <subcellularLocation>
        <location evidence="5">Cytoplasm</location>
    </subcellularLocation>
    <subcellularLocation>
        <location evidence="1">Membrane</location>
    </subcellularLocation>
</comment>
<protein>
    <recommendedName>
        <fullName evidence="5">3-deoxy-manno-octulosonate cytidylyltransferase</fullName>
        <ecNumber evidence="5">2.7.7.38</ecNumber>
    </recommendedName>
    <alternativeName>
        <fullName evidence="5">CMP-2-keto-3-deoxyoctulosonic acid synthase</fullName>
        <shortName evidence="5">CKS</shortName>
        <shortName evidence="5">CMP-KDO synthase</shortName>
    </alternativeName>
</protein>
<comment type="catalytic activity">
    <reaction evidence="5">
        <text>3-deoxy-alpha-D-manno-oct-2-ulosonate + CTP = CMP-3-deoxy-beta-D-manno-octulosonate + diphosphate</text>
        <dbReference type="Rhea" id="RHEA:23448"/>
        <dbReference type="ChEBI" id="CHEBI:33019"/>
        <dbReference type="ChEBI" id="CHEBI:37563"/>
        <dbReference type="ChEBI" id="CHEBI:85986"/>
        <dbReference type="ChEBI" id="CHEBI:85987"/>
        <dbReference type="EC" id="2.7.7.38"/>
    </reaction>
</comment>
<reference evidence="6 7" key="1">
    <citation type="submission" date="2018-04" db="EMBL/GenBank/DDBJ databases">
        <title>Thalassorhabdus spongiae gen. nov., sp. nov., isolated from a marine sponge in South-West Iceland.</title>
        <authorList>
            <person name="Knobloch S."/>
            <person name="Daussin A."/>
            <person name="Johannsson R."/>
            <person name="Marteinsson V.T."/>
        </authorList>
    </citation>
    <scope>NUCLEOTIDE SEQUENCE [LARGE SCALE GENOMIC DNA]</scope>
    <source>
        <strain evidence="6 7">Hp12</strain>
    </source>
</reference>
<dbReference type="NCBIfam" id="NF003950">
    <property type="entry name" value="PRK05450.1-3"/>
    <property type="match status" value="1"/>
</dbReference>
<evidence type="ECO:0000313" key="6">
    <source>
        <dbReference type="EMBL" id="PVZ68896.1"/>
    </source>
</evidence>
<sequence length="251" mass="27307">MSFHVIIPARYASSRLPGKPLADICGQTMIERVWRQAKLSAAATVTVATDDQRIFDLVKSLGADVVMTAAGHPSGTDRLAEAIGKLGLADDAVVVNVQGDEPLIPPQVINQVAGNLKQRPDYSMSTLCEPITDIESMFNANAVKVIADKSGKAIYFSRASIPWNRDGFSSTEKSMAQDSLAARHIGIYGYRAGFVRQFIQWGACQLEMLESLEQLRAIYHGKSIHVETACAEIPPGIDSPEDLEYVRSLLS</sequence>
<dbReference type="InterPro" id="IPR029044">
    <property type="entry name" value="Nucleotide-diphossugar_trans"/>
</dbReference>
<dbReference type="InterPro" id="IPR003329">
    <property type="entry name" value="Cytidylyl_trans"/>
</dbReference>
<dbReference type="CDD" id="cd02517">
    <property type="entry name" value="CMP-KDO-Synthetase"/>
    <property type="match status" value="1"/>
</dbReference>
<dbReference type="HAMAP" id="MF_00057">
    <property type="entry name" value="KdsB"/>
    <property type="match status" value="1"/>
</dbReference>
<dbReference type="PANTHER" id="PTHR42866:SF2">
    <property type="entry name" value="3-DEOXY-MANNO-OCTULOSONATE CYTIDYLYLTRANSFERASE, MITOCHONDRIAL"/>
    <property type="match status" value="1"/>
</dbReference>
<keyword evidence="3 5" id="KW-0548">Nucleotidyltransferase</keyword>
<dbReference type="FunFam" id="3.90.550.10:FF:000011">
    <property type="entry name" value="3-deoxy-manno-octulosonate cytidylyltransferase"/>
    <property type="match status" value="1"/>
</dbReference>
<accession>A0A2V1H1X4</accession>
<evidence type="ECO:0000256" key="2">
    <source>
        <dbReference type="ARBA" id="ARBA00022679"/>
    </source>
</evidence>
<keyword evidence="2 5" id="KW-0808">Transferase</keyword>
<comment type="similarity">
    <text evidence="5">Belongs to the KdsB family.</text>
</comment>
<dbReference type="UniPathway" id="UPA00358">
    <property type="reaction ID" value="UER00476"/>
</dbReference>
<dbReference type="EC" id="2.7.7.38" evidence="5"/>
<proteinExistence type="inferred from homology"/>
<dbReference type="OrthoDB" id="9815559at2"/>
<keyword evidence="5" id="KW-0963">Cytoplasm</keyword>
<dbReference type="GO" id="GO:0016020">
    <property type="term" value="C:membrane"/>
    <property type="evidence" value="ECO:0007669"/>
    <property type="project" value="UniProtKB-SubCell"/>
</dbReference>
<name>A0A2V1H1X4_9GAMM</name>
<evidence type="ECO:0000256" key="5">
    <source>
        <dbReference type="HAMAP-Rule" id="MF_00057"/>
    </source>
</evidence>
<evidence type="ECO:0000256" key="1">
    <source>
        <dbReference type="ARBA" id="ARBA00004370"/>
    </source>
</evidence>
<gene>
    <name evidence="5" type="primary">kdsB</name>
    <name evidence="6" type="ORF">DC094_11630</name>
</gene>
<dbReference type="NCBIfam" id="TIGR00466">
    <property type="entry name" value="kdsB"/>
    <property type="match status" value="1"/>
</dbReference>
<dbReference type="NCBIfam" id="NF009905">
    <property type="entry name" value="PRK13368.1"/>
    <property type="match status" value="1"/>
</dbReference>